<organism evidence="5 6">
    <name type="scientific">Plakobranchus ocellatus</name>
    <dbReference type="NCBI Taxonomy" id="259542"/>
    <lineage>
        <taxon>Eukaryota</taxon>
        <taxon>Metazoa</taxon>
        <taxon>Spiralia</taxon>
        <taxon>Lophotrochozoa</taxon>
        <taxon>Mollusca</taxon>
        <taxon>Gastropoda</taxon>
        <taxon>Heterobranchia</taxon>
        <taxon>Euthyneura</taxon>
        <taxon>Panpulmonata</taxon>
        <taxon>Sacoglossa</taxon>
        <taxon>Placobranchoidea</taxon>
        <taxon>Plakobranchidae</taxon>
        <taxon>Plakobranchus</taxon>
    </lineage>
</organism>
<comment type="similarity">
    <text evidence="2">Belongs to the AB hydrolase superfamily. Epoxide hydrolase family.</text>
</comment>
<comment type="caution">
    <text evidence="5">The sequence shown here is derived from an EMBL/GenBank/DDBJ whole genome shotgun (WGS) entry which is preliminary data.</text>
</comment>
<name>A0AAV4A7E9_9GAST</name>
<dbReference type="SUPFAM" id="SSF53474">
    <property type="entry name" value="alpha/beta-Hydrolases"/>
    <property type="match status" value="1"/>
</dbReference>
<dbReference type="Proteomes" id="UP000735302">
    <property type="component" value="Unassembled WGS sequence"/>
</dbReference>
<dbReference type="Gene3D" id="3.40.50.1820">
    <property type="entry name" value="alpha/beta hydrolase"/>
    <property type="match status" value="1"/>
</dbReference>
<dbReference type="EMBL" id="BLXT01003611">
    <property type="protein sequence ID" value="GFO02596.1"/>
    <property type="molecule type" value="Genomic_DNA"/>
</dbReference>
<accession>A0AAV4A7E9</accession>
<gene>
    <name evidence="5" type="ORF">PoB_002910100</name>
</gene>
<sequence>MYISVLVTVLTLMHLAILLVTKGPKKMFSRTIRDTEPQALTDPKFGTHGYLHLEDVRIHYVSCGSNEKPLMLLLHGFPESWYSWRHQLQEFSSTHRVVAIDLRGYGDSDKPSGIKEYKLEKMVKDVKQIITALGYRSCILVGHDWGGAITWTFSGCYPDMVDKAIVLNCPHPQGFRKYLMTHWAQFKKSWYMFFFLMPILPEIYIGLSDLKFFDIIFLGKKGGVLTGATGKDDVEVYKYLFKKWGALTGPINYIRAGLLYSLPSRLAQKVTKPMLLIWGCRDLALETGQASASKSYAYDLTVKYLEKASHWVQMDEPDKVNAYIREFLTA</sequence>
<dbReference type="InterPro" id="IPR029058">
    <property type="entry name" value="AB_hydrolase_fold"/>
</dbReference>
<proteinExistence type="inferred from homology"/>
<feature type="domain" description="AB hydrolase-1" evidence="4">
    <location>
        <begin position="69"/>
        <end position="169"/>
    </location>
</feature>
<dbReference type="Pfam" id="PF00561">
    <property type="entry name" value="Abhydrolase_1"/>
    <property type="match status" value="1"/>
</dbReference>
<evidence type="ECO:0000256" key="1">
    <source>
        <dbReference type="ARBA" id="ARBA00022801"/>
    </source>
</evidence>
<keyword evidence="3" id="KW-0472">Membrane</keyword>
<keyword evidence="3" id="KW-1133">Transmembrane helix</keyword>
<dbReference type="InterPro" id="IPR000073">
    <property type="entry name" value="AB_hydrolase_1"/>
</dbReference>
<evidence type="ECO:0000256" key="3">
    <source>
        <dbReference type="SAM" id="Phobius"/>
    </source>
</evidence>
<feature type="transmembrane region" description="Helical" evidence="3">
    <location>
        <begin position="6"/>
        <end position="23"/>
    </location>
</feature>
<feature type="transmembrane region" description="Helical" evidence="3">
    <location>
        <begin position="190"/>
        <end position="207"/>
    </location>
</feature>
<evidence type="ECO:0000259" key="4">
    <source>
        <dbReference type="Pfam" id="PF00561"/>
    </source>
</evidence>
<evidence type="ECO:0000256" key="2">
    <source>
        <dbReference type="ARBA" id="ARBA00038334"/>
    </source>
</evidence>
<keyword evidence="6" id="KW-1185">Reference proteome</keyword>
<dbReference type="PRINTS" id="PR00412">
    <property type="entry name" value="EPOXHYDRLASE"/>
</dbReference>
<evidence type="ECO:0000313" key="6">
    <source>
        <dbReference type="Proteomes" id="UP000735302"/>
    </source>
</evidence>
<dbReference type="InterPro" id="IPR000639">
    <property type="entry name" value="Epox_hydrolase-like"/>
</dbReference>
<reference evidence="5 6" key="1">
    <citation type="journal article" date="2021" name="Elife">
        <title>Chloroplast acquisition without the gene transfer in kleptoplastic sea slugs, Plakobranchus ocellatus.</title>
        <authorList>
            <person name="Maeda T."/>
            <person name="Takahashi S."/>
            <person name="Yoshida T."/>
            <person name="Shimamura S."/>
            <person name="Takaki Y."/>
            <person name="Nagai Y."/>
            <person name="Toyoda A."/>
            <person name="Suzuki Y."/>
            <person name="Arimoto A."/>
            <person name="Ishii H."/>
            <person name="Satoh N."/>
            <person name="Nishiyama T."/>
            <person name="Hasebe M."/>
            <person name="Maruyama T."/>
            <person name="Minagawa J."/>
            <person name="Obokata J."/>
            <person name="Shigenobu S."/>
        </authorList>
    </citation>
    <scope>NUCLEOTIDE SEQUENCE [LARGE SCALE GENOMIC DNA]</scope>
</reference>
<evidence type="ECO:0000313" key="5">
    <source>
        <dbReference type="EMBL" id="GFO02596.1"/>
    </source>
</evidence>
<protein>
    <submittedName>
        <fullName evidence="5">Epoxide hydrolase 4</fullName>
    </submittedName>
</protein>
<dbReference type="PRINTS" id="PR00111">
    <property type="entry name" value="ABHYDROLASE"/>
</dbReference>
<dbReference type="GO" id="GO:0004301">
    <property type="term" value="F:epoxide hydrolase activity"/>
    <property type="evidence" value="ECO:0007669"/>
    <property type="project" value="UniProtKB-ARBA"/>
</dbReference>
<dbReference type="PANTHER" id="PTHR43329">
    <property type="entry name" value="EPOXIDE HYDROLASE"/>
    <property type="match status" value="1"/>
</dbReference>
<keyword evidence="1 5" id="KW-0378">Hydrolase</keyword>
<dbReference type="AlphaFoldDB" id="A0AAV4A7E9"/>
<keyword evidence="3" id="KW-0812">Transmembrane</keyword>